<geneLocation type="plasmid" evidence="10">
    <name>prln1</name>
</geneLocation>
<evidence type="ECO:0000256" key="1">
    <source>
        <dbReference type="ARBA" id="ARBA00009437"/>
    </source>
</evidence>
<evidence type="ECO:0000313" key="10">
    <source>
        <dbReference type="Proteomes" id="UP000238523"/>
    </source>
</evidence>
<dbReference type="InterPro" id="IPR036390">
    <property type="entry name" value="WH_DNA-bd_sf"/>
</dbReference>
<dbReference type="EMBL" id="CP025013">
    <property type="protein sequence ID" value="AUW45919.1"/>
    <property type="molecule type" value="Genomic_DNA"/>
</dbReference>
<dbReference type="Gene3D" id="3.40.190.290">
    <property type="match status" value="1"/>
</dbReference>
<keyword evidence="4" id="KW-0804">Transcription</keyword>
<proteinExistence type="inferred from homology"/>
<dbReference type="PROSITE" id="PS50931">
    <property type="entry name" value="HTH_LYSR"/>
    <property type="match status" value="1"/>
</dbReference>
<dbReference type="Pfam" id="PF03466">
    <property type="entry name" value="LysR_substrate"/>
    <property type="match status" value="1"/>
</dbReference>
<dbReference type="GO" id="GO:0003677">
    <property type="term" value="F:DNA binding"/>
    <property type="evidence" value="ECO:0007669"/>
    <property type="project" value="UniProtKB-KW"/>
</dbReference>
<dbReference type="SUPFAM" id="SSF53850">
    <property type="entry name" value="Periplasmic binding protein-like II"/>
    <property type="match status" value="1"/>
</dbReference>
<evidence type="ECO:0000256" key="5">
    <source>
        <dbReference type="ARBA" id="ARBA00054626"/>
    </source>
</evidence>
<dbReference type="PANTHER" id="PTHR30537:SF5">
    <property type="entry name" value="HTH-TYPE TRANSCRIPTIONAL ACTIVATOR TTDR-RELATED"/>
    <property type="match status" value="1"/>
</dbReference>
<evidence type="ECO:0000259" key="8">
    <source>
        <dbReference type="PROSITE" id="PS50931"/>
    </source>
</evidence>
<organism evidence="9 10">
    <name type="scientific">Rhizobium leguminosarum</name>
    <dbReference type="NCBI Taxonomy" id="384"/>
    <lineage>
        <taxon>Bacteria</taxon>
        <taxon>Pseudomonadati</taxon>
        <taxon>Pseudomonadota</taxon>
        <taxon>Alphaproteobacteria</taxon>
        <taxon>Hyphomicrobiales</taxon>
        <taxon>Rhizobiaceae</taxon>
        <taxon>Rhizobium/Agrobacterium group</taxon>
        <taxon>Rhizobium</taxon>
    </lineage>
</organism>
<dbReference type="PRINTS" id="PR00039">
    <property type="entry name" value="HTHLYSR"/>
</dbReference>
<evidence type="ECO:0000256" key="3">
    <source>
        <dbReference type="ARBA" id="ARBA00023125"/>
    </source>
</evidence>
<dbReference type="Pfam" id="PF00126">
    <property type="entry name" value="HTH_1"/>
    <property type="match status" value="1"/>
</dbReference>
<feature type="domain" description="HTH lysR-type" evidence="8">
    <location>
        <begin position="1"/>
        <end position="59"/>
    </location>
</feature>
<dbReference type="SUPFAM" id="SSF46785">
    <property type="entry name" value="Winged helix' DNA-binding domain"/>
    <property type="match status" value="1"/>
</dbReference>
<gene>
    <name evidence="9" type="ORF">CUJ84_pRLN1000458</name>
</gene>
<accession>A0A2K9ZCF9</accession>
<dbReference type="CDD" id="cd08422">
    <property type="entry name" value="PBP2_CrgA_like"/>
    <property type="match status" value="1"/>
</dbReference>
<evidence type="ECO:0000256" key="4">
    <source>
        <dbReference type="ARBA" id="ARBA00023163"/>
    </source>
</evidence>
<keyword evidence="9" id="KW-0614">Plasmid</keyword>
<dbReference type="InterPro" id="IPR036388">
    <property type="entry name" value="WH-like_DNA-bd_sf"/>
</dbReference>
<evidence type="ECO:0000313" key="9">
    <source>
        <dbReference type="EMBL" id="AUW45919.1"/>
    </source>
</evidence>
<evidence type="ECO:0000256" key="6">
    <source>
        <dbReference type="ARBA" id="ARBA00067332"/>
    </source>
</evidence>
<dbReference type="RefSeq" id="WP_105008651.1">
    <property type="nucleotide sequence ID" value="NZ_CP025013.1"/>
</dbReference>
<dbReference type="InterPro" id="IPR058163">
    <property type="entry name" value="LysR-type_TF_proteobact-type"/>
</dbReference>
<protein>
    <recommendedName>
        <fullName evidence="6">HTH-type transcriptional regulator TtuA</fullName>
    </recommendedName>
    <alternativeName>
        <fullName evidence="7">Tartrate utilization transcriptional regulator</fullName>
    </alternativeName>
</protein>
<dbReference type="Gene3D" id="1.10.10.10">
    <property type="entry name" value="Winged helix-like DNA-binding domain superfamily/Winged helix DNA-binding domain"/>
    <property type="match status" value="1"/>
</dbReference>
<evidence type="ECO:0000256" key="2">
    <source>
        <dbReference type="ARBA" id="ARBA00023015"/>
    </source>
</evidence>
<sequence length="296" mass="32680">MDRLSELEVFLAVVETGGFTAAARRTGTSQPAVSKAIGTLENRLGVALFNRSTRNVTLTDQGRRYFDRMKPLLEEIEDTNREAMGSGADMSGSIRIAVPTTFGRLHILPVVPNLLAEYPNLQVDLVLSDLRRDMVEDRIDLVIRVGAVEEPDAVVRRVAKTPLVCVGSRRYFEKHGVPLEPAELARHNCLVYGGFEESANWPFVGPKGHFSVAVRGNLTSNSMETIRAGVLAGVGIGMFTKASLVEELSHPDVVTILTDYVRDTRDVSFIWPKRRLVSARVRRVTDFLAASLEGLF</sequence>
<keyword evidence="2" id="KW-0805">Transcription regulation</keyword>
<dbReference type="InterPro" id="IPR000847">
    <property type="entry name" value="LysR_HTH_N"/>
</dbReference>
<dbReference type="Proteomes" id="UP000238523">
    <property type="component" value="Plasmid pRLN1"/>
</dbReference>
<comment type="similarity">
    <text evidence="1">Belongs to the LysR transcriptional regulatory family.</text>
</comment>
<dbReference type="InterPro" id="IPR005119">
    <property type="entry name" value="LysR_subst-bd"/>
</dbReference>
<dbReference type="PANTHER" id="PTHR30537">
    <property type="entry name" value="HTH-TYPE TRANSCRIPTIONAL REGULATOR"/>
    <property type="match status" value="1"/>
</dbReference>
<dbReference type="GO" id="GO:0003700">
    <property type="term" value="F:DNA-binding transcription factor activity"/>
    <property type="evidence" value="ECO:0007669"/>
    <property type="project" value="InterPro"/>
</dbReference>
<dbReference type="AlphaFoldDB" id="A0A2K9ZCF9"/>
<comment type="function">
    <text evidence="5">Transcriptional regulator of the ttuABCDE tartrate utilization operon.</text>
</comment>
<evidence type="ECO:0000256" key="7">
    <source>
        <dbReference type="ARBA" id="ARBA00083243"/>
    </source>
</evidence>
<name>A0A2K9ZCF9_RHILE</name>
<dbReference type="FunFam" id="1.10.10.10:FF:000001">
    <property type="entry name" value="LysR family transcriptional regulator"/>
    <property type="match status" value="1"/>
</dbReference>
<reference evidence="9 10" key="1">
    <citation type="submission" date="2017-11" db="EMBL/GenBank/DDBJ databases">
        <title>Complete genome of Rhizobium leguminosarum Norway, an ineffective micro-symbiont.</title>
        <authorList>
            <person name="Hoffrichter A."/>
            <person name="Liang J."/>
            <person name="Brachmann A."/>
            <person name="Marin M."/>
        </authorList>
    </citation>
    <scope>NUCLEOTIDE SEQUENCE [LARGE SCALE GENOMIC DNA]</scope>
    <source>
        <strain evidence="9 10">Norway</strain>
        <plasmid evidence="10">Plasmid prln1</plasmid>
    </source>
</reference>
<keyword evidence="3" id="KW-0238">DNA-binding</keyword>